<keyword evidence="2" id="KW-0805">Transcription regulation</keyword>
<evidence type="ECO:0000256" key="3">
    <source>
        <dbReference type="ARBA" id="ARBA00023125"/>
    </source>
</evidence>
<protein>
    <submittedName>
        <fullName evidence="8">Transcription factor HHO5-like</fullName>
    </submittedName>
</protein>
<feature type="region of interest" description="Disordered" evidence="6">
    <location>
        <begin position="95"/>
        <end position="114"/>
    </location>
</feature>
<dbReference type="Proteomes" id="UP000594638">
    <property type="component" value="Unassembled WGS sequence"/>
</dbReference>
<evidence type="ECO:0000256" key="5">
    <source>
        <dbReference type="ARBA" id="ARBA00023242"/>
    </source>
</evidence>
<gene>
    <name evidence="8" type="ORF">OLEA9_A064256</name>
</gene>
<evidence type="ECO:0000313" key="8">
    <source>
        <dbReference type="EMBL" id="CAA2990051.1"/>
    </source>
</evidence>
<dbReference type="OrthoDB" id="1908613at2759"/>
<dbReference type="GO" id="GO:0003700">
    <property type="term" value="F:DNA-binding transcription factor activity"/>
    <property type="evidence" value="ECO:0007669"/>
    <property type="project" value="InterPro"/>
</dbReference>
<keyword evidence="5" id="KW-0539">Nucleus</keyword>
<dbReference type="PROSITE" id="PS51294">
    <property type="entry name" value="HTH_MYB"/>
    <property type="match status" value="1"/>
</dbReference>
<keyword evidence="4" id="KW-0804">Transcription</keyword>
<dbReference type="AlphaFoldDB" id="A0A8S0SC13"/>
<proteinExistence type="predicted"/>
<comment type="caution">
    <text evidence="8">The sequence shown here is derived from an EMBL/GenBank/DDBJ whole genome shotgun (WGS) entry which is preliminary data.</text>
</comment>
<feature type="domain" description="HTH myb-type" evidence="7">
    <location>
        <begin position="208"/>
        <end position="261"/>
    </location>
</feature>
<sequence>MGENLKEHNLDEGSNFVPKIISDILTEVSLTDDFSQKLSKLDFHVNALEEELKKIDSFRSELPNCMHLLKDAIERLKEEELQLKGKEVRPVMEQFMPLKSDSDENGREKRSGDFADKRNWMSSAKLWSTPVLYENNFASKNQGSGLLLNSRYQEVGIGSEYQQQACDFGSRGEAFVPFKKQSGGNVSEMGSCLSLKGECGSGRVQPQAPRKHRRHWSLELHQRFADALHQLGGAQAATPKQIRELMKVDGLTNDEVKSRLQ</sequence>
<dbReference type="Gramene" id="OE9A064256T1">
    <property type="protein sequence ID" value="OE9A064256C1"/>
    <property type="gene ID" value="OE9A064256"/>
</dbReference>
<dbReference type="EMBL" id="CACTIH010004191">
    <property type="protein sequence ID" value="CAA2990051.1"/>
    <property type="molecule type" value="Genomic_DNA"/>
</dbReference>
<keyword evidence="9" id="KW-1185">Reference proteome</keyword>
<dbReference type="PANTHER" id="PTHR31003">
    <property type="entry name" value="MYB FAMILY TRANSCRIPTION FACTOR"/>
    <property type="match status" value="1"/>
</dbReference>
<dbReference type="SUPFAM" id="SSF46689">
    <property type="entry name" value="Homeodomain-like"/>
    <property type="match status" value="1"/>
</dbReference>
<organism evidence="8 9">
    <name type="scientific">Olea europaea subsp. europaea</name>
    <dbReference type="NCBI Taxonomy" id="158383"/>
    <lineage>
        <taxon>Eukaryota</taxon>
        <taxon>Viridiplantae</taxon>
        <taxon>Streptophyta</taxon>
        <taxon>Embryophyta</taxon>
        <taxon>Tracheophyta</taxon>
        <taxon>Spermatophyta</taxon>
        <taxon>Magnoliopsida</taxon>
        <taxon>eudicotyledons</taxon>
        <taxon>Gunneridae</taxon>
        <taxon>Pentapetalae</taxon>
        <taxon>asterids</taxon>
        <taxon>lamiids</taxon>
        <taxon>Lamiales</taxon>
        <taxon>Oleaceae</taxon>
        <taxon>Oleeae</taxon>
        <taxon>Olea</taxon>
    </lineage>
</organism>
<evidence type="ECO:0000256" key="1">
    <source>
        <dbReference type="ARBA" id="ARBA00004123"/>
    </source>
</evidence>
<evidence type="ECO:0000256" key="6">
    <source>
        <dbReference type="SAM" id="MobiDB-lite"/>
    </source>
</evidence>
<dbReference type="InterPro" id="IPR058673">
    <property type="entry name" value="HHO5-like_N"/>
</dbReference>
<evidence type="ECO:0000313" key="9">
    <source>
        <dbReference type="Proteomes" id="UP000594638"/>
    </source>
</evidence>
<name>A0A8S0SC13_OLEEU</name>
<feature type="non-terminal residue" evidence="8">
    <location>
        <position position="261"/>
    </location>
</feature>
<feature type="compositionally biased region" description="Basic and acidic residues" evidence="6">
    <location>
        <begin position="100"/>
        <end position="114"/>
    </location>
</feature>
<dbReference type="Gene3D" id="1.10.10.60">
    <property type="entry name" value="Homeodomain-like"/>
    <property type="match status" value="1"/>
</dbReference>
<dbReference type="InterPro" id="IPR044787">
    <property type="entry name" value="HHO5-like"/>
</dbReference>
<evidence type="ECO:0000256" key="4">
    <source>
        <dbReference type="ARBA" id="ARBA00023163"/>
    </source>
</evidence>
<dbReference type="PANTHER" id="PTHR31003:SF22">
    <property type="entry name" value="TRANSCRIPTION FACTOR HHO5"/>
    <property type="match status" value="1"/>
</dbReference>
<dbReference type="GO" id="GO:0005634">
    <property type="term" value="C:nucleus"/>
    <property type="evidence" value="ECO:0007669"/>
    <property type="project" value="UniProtKB-SubCell"/>
</dbReference>
<dbReference type="Pfam" id="PF26575">
    <property type="entry name" value="HHO5_N"/>
    <property type="match status" value="1"/>
</dbReference>
<dbReference type="InterPro" id="IPR017930">
    <property type="entry name" value="Myb_dom"/>
</dbReference>
<comment type="subcellular location">
    <subcellularLocation>
        <location evidence="1">Nucleus</location>
    </subcellularLocation>
</comment>
<accession>A0A8S0SC13</accession>
<dbReference type="GO" id="GO:0003677">
    <property type="term" value="F:DNA binding"/>
    <property type="evidence" value="ECO:0007669"/>
    <property type="project" value="UniProtKB-KW"/>
</dbReference>
<evidence type="ECO:0000259" key="7">
    <source>
        <dbReference type="PROSITE" id="PS51294"/>
    </source>
</evidence>
<dbReference type="NCBIfam" id="TIGR01557">
    <property type="entry name" value="myb_SHAQKYF"/>
    <property type="match status" value="1"/>
</dbReference>
<evidence type="ECO:0000256" key="2">
    <source>
        <dbReference type="ARBA" id="ARBA00023015"/>
    </source>
</evidence>
<keyword evidence="3" id="KW-0238">DNA-binding</keyword>
<dbReference type="InterPro" id="IPR006447">
    <property type="entry name" value="Myb_dom_plants"/>
</dbReference>
<reference evidence="8 9" key="1">
    <citation type="submission" date="2019-12" db="EMBL/GenBank/DDBJ databases">
        <authorList>
            <person name="Alioto T."/>
            <person name="Alioto T."/>
            <person name="Gomez Garrido J."/>
        </authorList>
    </citation>
    <scope>NUCLEOTIDE SEQUENCE [LARGE SCALE GENOMIC DNA]</scope>
</reference>
<dbReference type="InterPro" id="IPR009057">
    <property type="entry name" value="Homeodomain-like_sf"/>
</dbReference>